<protein>
    <submittedName>
        <fullName evidence="1">Uncharacterized protein</fullName>
    </submittedName>
</protein>
<sequence>MLIRTVLLTPLYSYPPYTQSRHLYPATGFHWSYITHFQSILAIAIPAQFLMFHI</sequence>
<keyword evidence="2" id="KW-1185">Reference proteome</keyword>
<name>A0ABR8DS26_9NOSO</name>
<reference evidence="1 2" key="1">
    <citation type="journal article" date="2020" name="ISME J.">
        <title>Comparative genomics reveals insights into cyanobacterial evolution and habitat adaptation.</title>
        <authorList>
            <person name="Chen M.Y."/>
            <person name="Teng W.K."/>
            <person name="Zhao L."/>
            <person name="Hu C.X."/>
            <person name="Zhou Y.K."/>
            <person name="Han B.P."/>
            <person name="Song L.R."/>
            <person name="Shu W.S."/>
        </authorList>
    </citation>
    <scope>NUCLEOTIDE SEQUENCE [LARGE SCALE GENOMIC DNA]</scope>
    <source>
        <strain evidence="1 2">FACHB-838</strain>
    </source>
</reference>
<dbReference type="RefSeq" id="WP_190942590.1">
    <property type="nucleotide sequence ID" value="NZ_JACJSI010000044.1"/>
</dbReference>
<gene>
    <name evidence="1" type="ORF">H6G97_21020</name>
</gene>
<comment type="caution">
    <text evidence="1">The sequence shown here is derived from an EMBL/GenBank/DDBJ whole genome shotgun (WGS) entry which is preliminary data.</text>
</comment>
<evidence type="ECO:0000313" key="1">
    <source>
        <dbReference type="EMBL" id="MBD2531933.1"/>
    </source>
</evidence>
<dbReference type="Proteomes" id="UP000623440">
    <property type="component" value="Unassembled WGS sequence"/>
</dbReference>
<proteinExistence type="predicted"/>
<dbReference type="EMBL" id="JACJSI010000044">
    <property type="protein sequence ID" value="MBD2531933.1"/>
    <property type="molecule type" value="Genomic_DNA"/>
</dbReference>
<accession>A0ABR8DS26</accession>
<organism evidence="1 2">
    <name type="scientific">Nostoc flagelliforme FACHB-838</name>
    <dbReference type="NCBI Taxonomy" id="2692904"/>
    <lineage>
        <taxon>Bacteria</taxon>
        <taxon>Bacillati</taxon>
        <taxon>Cyanobacteriota</taxon>
        <taxon>Cyanophyceae</taxon>
        <taxon>Nostocales</taxon>
        <taxon>Nostocaceae</taxon>
        <taxon>Nostoc</taxon>
    </lineage>
</organism>
<evidence type="ECO:0000313" key="2">
    <source>
        <dbReference type="Proteomes" id="UP000623440"/>
    </source>
</evidence>